<keyword evidence="3" id="KW-1185">Reference proteome</keyword>
<protein>
    <submittedName>
        <fullName evidence="2">Uncharacterized protein</fullName>
    </submittedName>
</protein>
<keyword evidence="1" id="KW-0732">Signal</keyword>
<name>A0A177D2S1_ALTAL</name>
<reference evidence="2 3" key="1">
    <citation type="submission" date="2016-05" db="EMBL/GenBank/DDBJ databases">
        <title>Comparative analysis of secretome profiles of manganese(II)-oxidizing ascomycete fungi.</title>
        <authorList>
            <consortium name="DOE Joint Genome Institute"/>
            <person name="Zeiner C.A."/>
            <person name="Purvine S.O."/>
            <person name="Zink E.M."/>
            <person name="Wu S."/>
            <person name="Pasa-Tolic L."/>
            <person name="Chaput D.L."/>
            <person name="Haridas S."/>
            <person name="Grigoriev I.V."/>
            <person name="Santelli C.M."/>
            <person name="Hansel C.M."/>
        </authorList>
    </citation>
    <scope>NUCLEOTIDE SEQUENCE [LARGE SCALE GENOMIC DNA]</scope>
    <source>
        <strain evidence="2 3">SRC1lrK2f</strain>
    </source>
</reference>
<dbReference type="GeneID" id="29117997"/>
<sequence>MARSLQRLLRSILMNSAFVILLMLPWIKDENAPLPEDIAVIVLDGTWGTELGKPGWGRLVDSALHSPHTFLPLAPFILHIVLWRYCGFSRDPDVPLTGFQCFEMAFSVTRS</sequence>
<dbReference type="EMBL" id="KV441506">
    <property type="protein sequence ID" value="OAG13796.1"/>
    <property type="molecule type" value="Genomic_DNA"/>
</dbReference>
<dbReference type="VEuPathDB" id="FungiDB:CC77DRAFT_597885"/>
<dbReference type="RefSeq" id="XP_018379217.1">
    <property type="nucleotide sequence ID" value="XM_018532403.1"/>
</dbReference>
<evidence type="ECO:0000313" key="3">
    <source>
        <dbReference type="Proteomes" id="UP000077248"/>
    </source>
</evidence>
<evidence type="ECO:0000256" key="1">
    <source>
        <dbReference type="SAM" id="SignalP"/>
    </source>
</evidence>
<dbReference type="AlphaFoldDB" id="A0A177D2S1"/>
<feature type="signal peptide" evidence="1">
    <location>
        <begin position="1"/>
        <end position="29"/>
    </location>
</feature>
<evidence type="ECO:0000313" key="2">
    <source>
        <dbReference type="EMBL" id="OAG13796.1"/>
    </source>
</evidence>
<feature type="chain" id="PRO_5008058931" evidence="1">
    <location>
        <begin position="30"/>
        <end position="111"/>
    </location>
</feature>
<gene>
    <name evidence="2" type="ORF">CC77DRAFT_597885</name>
</gene>
<accession>A0A177D2S1</accession>
<dbReference type="KEGG" id="aalt:CC77DRAFT_597885"/>
<dbReference type="Proteomes" id="UP000077248">
    <property type="component" value="Unassembled WGS sequence"/>
</dbReference>
<proteinExistence type="predicted"/>
<organism evidence="2 3">
    <name type="scientific">Alternaria alternata</name>
    <name type="common">Alternaria rot fungus</name>
    <name type="synonym">Torula alternata</name>
    <dbReference type="NCBI Taxonomy" id="5599"/>
    <lineage>
        <taxon>Eukaryota</taxon>
        <taxon>Fungi</taxon>
        <taxon>Dikarya</taxon>
        <taxon>Ascomycota</taxon>
        <taxon>Pezizomycotina</taxon>
        <taxon>Dothideomycetes</taxon>
        <taxon>Pleosporomycetidae</taxon>
        <taxon>Pleosporales</taxon>
        <taxon>Pleosporineae</taxon>
        <taxon>Pleosporaceae</taxon>
        <taxon>Alternaria</taxon>
        <taxon>Alternaria sect. Alternaria</taxon>
        <taxon>Alternaria alternata complex</taxon>
    </lineage>
</organism>